<dbReference type="PANTHER" id="PTHR31518">
    <property type="entry name" value="ARGININE/SERINE-RICH PROTEIN PNISR"/>
    <property type="match status" value="1"/>
</dbReference>
<dbReference type="AlphaFoldDB" id="A0ABD2Q9E6"/>
<feature type="compositionally biased region" description="Basic and acidic residues" evidence="1">
    <location>
        <begin position="74"/>
        <end position="106"/>
    </location>
</feature>
<comment type="caution">
    <text evidence="2">The sequence shown here is derived from an EMBL/GenBank/DDBJ whole genome shotgun (WGS) entry which is preliminary data.</text>
</comment>
<dbReference type="Proteomes" id="UP001626550">
    <property type="component" value="Unassembled WGS sequence"/>
</dbReference>
<feature type="region of interest" description="Disordered" evidence="1">
    <location>
        <begin position="202"/>
        <end position="273"/>
    </location>
</feature>
<reference evidence="2 3" key="1">
    <citation type="submission" date="2024-11" db="EMBL/GenBank/DDBJ databases">
        <title>Adaptive evolution of stress response genes in parasites aligns with host niche diversity.</title>
        <authorList>
            <person name="Hahn C."/>
            <person name="Resl P."/>
        </authorList>
    </citation>
    <scope>NUCLEOTIDE SEQUENCE [LARGE SCALE GENOMIC DNA]</scope>
    <source>
        <strain evidence="2">EGGRZ-B1_66</strain>
        <tissue evidence="2">Body</tissue>
    </source>
</reference>
<evidence type="ECO:0000256" key="1">
    <source>
        <dbReference type="SAM" id="MobiDB-lite"/>
    </source>
</evidence>
<protein>
    <submittedName>
        <fullName evidence="2">Uncharacterized protein</fullName>
    </submittedName>
</protein>
<dbReference type="EMBL" id="JBJKFK010000586">
    <property type="protein sequence ID" value="KAL3316186.1"/>
    <property type="molecule type" value="Genomic_DNA"/>
</dbReference>
<accession>A0ABD2Q9E6</accession>
<feature type="region of interest" description="Disordered" evidence="1">
    <location>
        <begin position="1"/>
        <end position="125"/>
    </location>
</feature>
<evidence type="ECO:0000313" key="2">
    <source>
        <dbReference type="EMBL" id="KAL3316186.1"/>
    </source>
</evidence>
<dbReference type="InterPro" id="IPR031937">
    <property type="entry name" value="PNISR"/>
</dbReference>
<feature type="compositionally biased region" description="Basic and acidic residues" evidence="1">
    <location>
        <begin position="203"/>
        <end position="230"/>
    </location>
</feature>
<feature type="compositionally biased region" description="Polar residues" evidence="1">
    <location>
        <begin position="110"/>
        <end position="122"/>
    </location>
</feature>
<dbReference type="Pfam" id="PF15996">
    <property type="entry name" value="PNISR"/>
    <property type="match status" value="1"/>
</dbReference>
<feature type="compositionally biased region" description="Pro residues" evidence="1">
    <location>
        <begin position="1"/>
        <end position="26"/>
    </location>
</feature>
<organism evidence="2 3">
    <name type="scientific">Cichlidogyrus casuarinus</name>
    <dbReference type="NCBI Taxonomy" id="1844966"/>
    <lineage>
        <taxon>Eukaryota</taxon>
        <taxon>Metazoa</taxon>
        <taxon>Spiralia</taxon>
        <taxon>Lophotrochozoa</taxon>
        <taxon>Platyhelminthes</taxon>
        <taxon>Monogenea</taxon>
        <taxon>Monopisthocotylea</taxon>
        <taxon>Dactylogyridea</taxon>
        <taxon>Ancyrocephalidae</taxon>
        <taxon>Cichlidogyrus</taxon>
    </lineage>
</organism>
<keyword evidence="3" id="KW-1185">Reference proteome</keyword>
<evidence type="ECO:0000313" key="3">
    <source>
        <dbReference type="Proteomes" id="UP001626550"/>
    </source>
</evidence>
<sequence length="273" mass="31947">MHQPPPPPPPPPQNLYPYPPPPPPIIEQPIVRPPIKTLFPSALNTELEEPRPEPDRPSPLAQQTRKQKTLPVWLRDELERVEREKKKKEEKSETSVSVEKFDREVPIVHTQETNDNESNVGSDTEALTRRLQGFSDDEEDEQGEIKSHADFLTRWYDLPEHDRLAESNRFITRFLTNTLLEVTSEMIFELCQLALTLVAYESEDNKSQTSEEEKPSAKKKEHRVKEKKSEASPSRHKHRRHSKRSHSRDRKKHSKRGSRRSRSRSNRRNRGRS</sequence>
<gene>
    <name evidence="2" type="ORF">Ciccas_005176</name>
</gene>
<name>A0ABD2Q9E6_9PLAT</name>
<feature type="compositionally biased region" description="Basic residues" evidence="1">
    <location>
        <begin position="234"/>
        <end position="273"/>
    </location>
</feature>
<proteinExistence type="predicted"/>